<name>A0A4S4MTV3_9APHY</name>
<evidence type="ECO:0000313" key="2">
    <source>
        <dbReference type="EMBL" id="THH28758.1"/>
    </source>
</evidence>
<dbReference type="AlphaFoldDB" id="A0A4S4MTV3"/>
<gene>
    <name evidence="2" type="ORF">EUX98_g5418</name>
</gene>
<dbReference type="Proteomes" id="UP000308730">
    <property type="component" value="Unassembled WGS sequence"/>
</dbReference>
<sequence length="748" mass="83855">MSQPLPDQARVRSKSPGLFKQTMHAFQGCVSARAFSATHHSGPSESSFVIVDPPEPKAGPGPGTDASFTAEPSVDQASLRGILSTHGRSSPSLEYESIHETTVSPGTPSLVPPPSPSSRAPSPPSQSTDNISRVHSEIAEEPRETAVARTVPRKSSHPSLHQVLDEKVILKYDTRKRDSPSHGRRKQASKLSPLRKVWSKVSFQNRKEKKSKPVKRVIVEEKDPWIEVKELKFETGGPSNWGLLEPKLTVEFSGSSDHQSSFSRWLCFPWTSAYARRKRESVLQEIKSVQDDVERLESSFSFPEDLTIVYEDTGEPTKCSMKIPRGAGTRALIQYIDDLDALWVRLKKVSLRGADLEVKSTHTEAMNSLGAATHRYREKMDVHILLAKARHIDNRLACLEGIKQVIEDHFAIRYNLTEVVKSLNGLPPTAEPPYALERRLREIKDSLQTLFDDLTQLTSPDLAITKTHASTLEHLVSTSNEYEETWEAYRTRMAAFVPLDPMIARVEGFATQLDDIATVIKEQEDAHLDSTMSKKATSGLEGLGDDPWDFALVDANLRTRFNTSSAHISNLEHIRDQLQALDTELEDDEYLLDAKVRCSELQATARTLFSKRFMLELDALAEYIEAVSEVGHFAQCLEHLDLLFTAYWHTVRPSDSGFDLKNPNNTHERQICESMLQKFHTLTNLVECGDNVEAVTSGKTLLATIRHASTWLDKQDKRRAQNGTQWLPPTWTVTMDSEAADEPETTTC</sequence>
<feature type="compositionally biased region" description="Pro residues" evidence="1">
    <location>
        <begin position="110"/>
        <end position="124"/>
    </location>
</feature>
<feature type="region of interest" description="Disordered" evidence="1">
    <location>
        <begin position="35"/>
        <end position="193"/>
    </location>
</feature>
<protein>
    <submittedName>
        <fullName evidence="2">Uncharacterized protein</fullName>
    </submittedName>
</protein>
<organism evidence="2 3">
    <name type="scientific">Antrodiella citrinella</name>
    <dbReference type="NCBI Taxonomy" id="2447956"/>
    <lineage>
        <taxon>Eukaryota</taxon>
        <taxon>Fungi</taxon>
        <taxon>Dikarya</taxon>
        <taxon>Basidiomycota</taxon>
        <taxon>Agaricomycotina</taxon>
        <taxon>Agaricomycetes</taxon>
        <taxon>Polyporales</taxon>
        <taxon>Steccherinaceae</taxon>
        <taxon>Antrodiella</taxon>
    </lineage>
</organism>
<evidence type="ECO:0000256" key="1">
    <source>
        <dbReference type="SAM" id="MobiDB-lite"/>
    </source>
</evidence>
<feature type="compositionally biased region" description="Basic and acidic residues" evidence="1">
    <location>
        <begin position="163"/>
        <end position="181"/>
    </location>
</feature>
<feature type="compositionally biased region" description="Polar residues" evidence="1">
    <location>
        <begin position="38"/>
        <end position="47"/>
    </location>
</feature>
<keyword evidence="3" id="KW-1185">Reference proteome</keyword>
<evidence type="ECO:0000313" key="3">
    <source>
        <dbReference type="Proteomes" id="UP000308730"/>
    </source>
</evidence>
<accession>A0A4S4MTV3</accession>
<dbReference type="EMBL" id="SGPM01000159">
    <property type="protein sequence ID" value="THH28758.1"/>
    <property type="molecule type" value="Genomic_DNA"/>
</dbReference>
<feature type="compositionally biased region" description="Basic and acidic residues" evidence="1">
    <location>
        <begin position="132"/>
        <end position="146"/>
    </location>
</feature>
<reference evidence="2 3" key="1">
    <citation type="submission" date="2019-02" db="EMBL/GenBank/DDBJ databases">
        <title>Genome sequencing of the rare red list fungi Antrodiella citrinella (Flaviporus citrinellus).</title>
        <authorList>
            <person name="Buettner E."/>
            <person name="Kellner H."/>
        </authorList>
    </citation>
    <scope>NUCLEOTIDE SEQUENCE [LARGE SCALE GENOMIC DNA]</scope>
    <source>
        <strain evidence="2 3">DSM 108506</strain>
    </source>
</reference>
<comment type="caution">
    <text evidence="2">The sequence shown here is derived from an EMBL/GenBank/DDBJ whole genome shotgun (WGS) entry which is preliminary data.</text>
</comment>
<proteinExistence type="predicted"/>